<name>A0A9W8T816_9HYPO</name>
<keyword evidence="3" id="KW-0012">Acyltransferase</keyword>
<dbReference type="AlphaFoldDB" id="A0A9W8T816"/>
<dbReference type="Proteomes" id="UP001140502">
    <property type="component" value="Unassembled WGS sequence"/>
</dbReference>
<dbReference type="InterPro" id="IPR036770">
    <property type="entry name" value="Ankyrin_rpt-contain_sf"/>
</dbReference>
<organism evidence="3 4">
    <name type="scientific">Fusarium piperis</name>
    <dbReference type="NCBI Taxonomy" id="1435070"/>
    <lineage>
        <taxon>Eukaryota</taxon>
        <taxon>Fungi</taxon>
        <taxon>Dikarya</taxon>
        <taxon>Ascomycota</taxon>
        <taxon>Pezizomycotina</taxon>
        <taxon>Sordariomycetes</taxon>
        <taxon>Hypocreomycetidae</taxon>
        <taxon>Hypocreales</taxon>
        <taxon>Nectriaceae</taxon>
        <taxon>Fusarium</taxon>
        <taxon>Fusarium solani species complex</taxon>
    </lineage>
</organism>
<keyword evidence="2" id="KW-0040">ANK repeat</keyword>
<evidence type="ECO:0000313" key="4">
    <source>
        <dbReference type="Proteomes" id="UP001140502"/>
    </source>
</evidence>
<dbReference type="GO" id="GO:0061630">
    <property type="term" value="F:ubiquitin protein ligase activity"/>
    <property type="evidence" value="ECO:0007669"/>
    <property type="project" value="UniProtKB-EC"/>
</dbReference>
<evidence type="ECO:0000256" key="1">
    <source>
        <dbReference type="ARBA" id="ARBA00022737"/>
    </source>
</evidence>
<dbReference type="PANTHER" id="PTHR24189:SF50">
    <property type="entry name" value="ANKYRIN REPEAT AND SOCS BOX PROTEIN 2"/>
    <property type="match status" value="1"/>
</dbReference>
<protein>
    <submittedName>
        <fullName evidence="3">E3 ubiquitin-protein ligase mib1</fullName>
        <ecNumber evidence="3">2.3.2.27</ecNumber>
    </submittedName>
</protein>
<dbReference type="OrthoDB" id="194358at2759"/>
<keyword evidence="4" id="KW-1185">Reference proteome</keyword>
<dbReference type="EMBL" id="JAPEUR010000848">
    <property type="protein sequence ID" value="KAJ4307382.1"/>
    <property type="molecule type" value="Genomic_DNA"/>
</dbReference>
<dbReference type="InterPro" id="IPR002110">
    <property type="entry name" value="Ankyrin_rpt"/>
</dbReference>
<proteinExistence type="predicted"/>
<dbReference type="SMART" id="SM00248">
    <property type="entry name" value="ANK"/>
    <property type="match status" value="5"/>
</dbReference>
<evidence type="ECO:0000313" key="3">
    <source>
        <dbReference type="EMBL" id="KAJ4307382.1"/>
    </source>
</evidence>
<dbReference type="Gene3D" id="1.25.40.20">
    <property type="entry name" value="Ankyrin repeat-containing domain"/>
    <property type="match status" value="2"/>
</dbReference>
<accession>A0A9W8T816</accession>
<dbReference type="SUPFAM" id="SSF48403">
    <property type="entry name" value="Ankyrin repeat"/>
    <property type="match status" value="1"/>
</dbReference>
<dbReference type="EC" id="2.3.2.27" evidence="3"/>
<reference evidence="3" key="1">
    <citation type="submission" date="2022-10" db="EMBL/GenBank/DDBJ databases">
        <title>Tapping the CABI collections for fungal endophytes: first genome assemblies for Collariella, Neodidymelliopsis, Ascochyta clinopodiicola, Didymella pomorum, Didymosphaeria variabile, Neocosmospora piperis and Neocucurbitaria cava.</title>
        <authorList>
            <person name="Hill R."/>
        </authorList>
    </citation>
    <scope>NUCLEOTIDE SEQUENCE</scope>
    <source>
        <strain evidence="3">IMI 366586</strain>
    </source>
</reference>
<comment type="caution">
    <text evidence="3">The sequence shown here is derived from an EMBL/GenBank/DDBJ whole genome shotgun (WGS) entry which is preliminary data.</text>
</comment>
<evidence type="ECO:0000256" key="2">
    <source>
        <dbReference type="ARBA" id="ARBA00023043"/>
    </source>
</evidence>
<dbReference type="InterPro" id="IPR050745">
    <property type="entry name" value="Multifunctional_regulatory"/>
</dbReference>
<keyword evidence="1" id="KW-0677">Repeat</keyword>
<keyword evidence="3" id="KW-0808">Transferase</keyword>
<sequence length="619" mass="69162">MDHPAGKSLLERLPPDTLWVLADHLDYPEVNILAQCSKILLQNFDYFLYKREVKSSNHRALHYAVDKMTDAVGLRTITKLEIHVGPENCATYFNARFDHDDGYSHPLHLAAIRNNFGQVGKLLSLGADAGAMCRNLTPLISGGQLRDLKAISLHQVLETCEWKAFLIPLVSRNQALYHLLYDHAPSAIVAQSSSRNDRAITLHHISVLQNRPNLLSFALRQHPSHVNVQMPTSRQTPLHLAISHERGTLVDELIEVSTLNGIFDRHGSNVLHFAIEKMCMTDSSATRRWVAQVVESLLDVGSDPNEPKSNLLRQTPLMLATEAVRFDWYKVWREAKATIDLLLLEGADINMADGSGSTPLTTVAKRVIREKDRGSMKTMFLEFVEKHGADLNLRPQFVGQPIKSIMFRLIDAPGMAALCKRVMDLGGTIAQHEVRNKCEYDIMGLHGPEISDQDVNRAYEYALSSSNQNSLRRLQGSGRPYAGGDTRLVWRTLVVSGARLPAFTRTLLRPDWRHVDGPTGMSFLHAVVNKVSLGGDYTEEMAVADVKVLAGNQRAWGCLVLYHDPSGKTALDRVVDMGQRFPLLRGELTKKHTAQAKKPDLCQAARDLEQGWLQAQQNP</sequence>
<dbReference type="PANTHER" id="PTHR24189">
    <property type="entry name" value="MYOTROPHIN"/>
    <property type="match status" value="1"/>
</dbReference>
<gene>
    <name evidence="3" type="primary">MIB1</name>
    <name evidence="3" type="ORF">N0V84_012777</name>
</gene>